<dbReference type="EMBL" id="CP165628">
    <property type="protein sequence ID" value="XDU70488.1"/>
    <property type="molecule type" value="Genomic_DNA"/>
</dbReference>
<dbReference type="InterPro" id="IPR024753">
    <property type="entry name" value="AriR"/>
</dbReference>
<evidence type="ECO:0000313" key="1">
    <source>
        <dbReference type="EMBL" id="XDU70488.1"/>
    </source>
</evidence>
<accession>A0AB39VL54</accession>
<reference evidence="1" key="1">
    <citation type="submission" date="2024-07" db="EMBL/GenBank/DDBJ databases">
        <authorList>
            <person name="Biller S.J."/>
        </authorList>
    </citation>
    <scope>NUCLEOTIDE SEQUENCE</scope>
    <source>
        <strain evidence="1">WC2420</strain>
    </source>
</reference>
<name>A0AB39VL54_9GAMM</name>
<organism evidence="1">
    <name type="scientific">Rouxiella sp. WC2420</name>
    <dbReference type="NCBI Taxonomy" id="3234145"/>
    <lineage>
        <taxon>Bacteria</taxon>
        <taxon>Pseudomonadati</taxon>
        <taxon>Pseudomonadota</taxon>
        <taxon>Gammaproteobacteria</taxon>
        <taxon>Enterobacterales</taxon>
        <taxon>Yersiniaceae</taxon>
        <taxon>Rouxiella</taxon>
    </lineage>
</organism>
<dbReference type="Gene3D" id="1.20.5.5260">
    <property type="match status" value="1"/>
</dbReference>
<sequence length="111" mass="12529">MAKRTTDSEFTGNLALNDVLNSNGLLCGEQRTREKRVMDSIRHIDNKFDSEREVIGAIARNIIAVQGYLTNKDIILRLISELEITRDVVQQDILRNALELVLGVTPDDSDF</sequence>
<dbReference type="GO" id="GO:0071468">
    <property type="term" value="P:cellular response to acidic pH"/>
    <property type="evidence" value="ECO:0007669"/>
    <property type="project" value="InterPro"/>
</dbReference>
<proteinExistence type="predicted"/>
<dbReference type="RefSeq" id="WP_009637996.1">
    <property type="nucleotide sequence ID" value="NZ_CP165628.1"/>
</dbReference>
<dbReference type="Pfam" id="PF10798">
    <property type="entry name" value="YmgB"/>
    <property type="match status" value="1"/>
</dbReference>
<gene>
    <name evidence="1" type="ORF">AB3G37_12890</name>
</gene>
<protein>
    <submittedName>
        <fullName evidence="1">Biofilm/acid-resistance regulator YmgB/AriR</fullName>
    </submittedName>
</protein>
<dbReference type="AlphaFoldDB" id="A0AB39VL54"/>